<evidence type="ECO:0000256" key="3">
    <source>
        <dbReference type="SAM" id="SignalP"/>
    </source>
</evidence>
<gene>
    <name evidence="5" type="ORF">A1O3_00107</name>
</gene>
<sequence length="363" mass="39628">MYLTSALVASALALRASAFLVPLEVSNAAEQAKSELAALLTKTGRTVDLDCPGCPFFGIEDTTKLQYNVETKIHLEFNVGSNQDLTINGRPIIPTNPDTPSLVAAPQIRAEDGEQTAPIPLDFAYEKLPPVTSAEEPDKTILPFRLTIVGLNMHPVTVDSLAIDILQTPDHTSVVRITNIPFEDTPGATTCDTSSNWSLCRLRAIVAARIQSIVDAARAHAHGAKGWVSGKGCKGKKFGKEGVHHKHGHGHHMGGHHHRHHRLHRLGRMMHKTLRFFVIPALLGVIGGLMASAIGMLVGQSISYLWIRFHRNGHRRHADVQVVEIVVDEDEKDALLIDGELPPPPQYEDVEANAEGVKSDEKH</sequence>
<organism evidence="5 6">
    <name type="scientific">Capronia epimyces CBS 606.96</name>
    <dbReference type="NCBI Taxonomy" id="1182542"/>
    <lineage>
        <taxon>Eukaryota</taxon>
        <taxon>Fungi</taxon>
        <taxon>Dikarya</taxon>
        <taxon>Ascomycota</taxon>
        <taxon>Pezizomycotina</taxon>
        <taxon>Eurotiomycetes</taxon>
        <taxon>Chaetothyriomycetidae</taxon>
        <taxon>Chaetothyriales</taxon>
        <taxon>Herpotrichiellaceae</taxon>
        <taxon>Capronia</taxon>
    </lineage>
</organism>
<feature type="domain" description="DUF7728" evidence="4">
    <location>
        <begin position="44"/>
        <end position="172"/>
    </location>
</feature>
<dbReference type="AlphaFoldDB" id="W9ZAL4"/>
<keyword evidence="2" id="KW-1133">Transmembrane helix</keyword>
<dbReference type="EMBL" id="AMGY01000001">
    <property type="protein sequence ID" value="EXJ91559.1"/>
    <property type="molecule type" value="Genomic_DNA"/>
</dbReference>
<feature type="transmembrane region" description="Helical" evidence="2">
    <location>
        <begin position="277"/>
        <end position="307"/>
    </location>
</feature>
<dbReference type="Pfam" id="PF24854">
    <property type="entry name" value="DUF7728"/>
    <property type="match status" value="1"/>
</dbReference>
<evidence type="ECO:0000256" key="1">
    <source>
        <dbReference type="SAM" id="MobiDB-lite"/>
    </source>
</evidence>
<accession>W9ZAL4</accession>
<keyword evidence="6" id="KW-1185">Reference proteome</keyword>
<proteinExistence type="predicted"/>
<dbReference type="eggNOG" id="ENOG502SC3G">
    <property type="taxonomic scope" value="Eukaryota"/>
</dbReference>
<feature type="chain" id="PRO_5004934800" description="DUF7728 domain-containing protein" evidence="3">
    <location>
        <begin position="19"/>
        <end position="363"/>
    </location>
</feature>
<dbReference type="HOGENOM" id="CLU_051864_0_0_1"/>
<name>W9ZAL4_9EURO</name>
<evidence type="ECO:0000313" key="6">
    <source>
        <dbReference type="Proteomes" id="UP000019478"/>
    </source>
</evidence>
<dbReference type="PANTHER" id="PTHR40622">
    <property type="match status" value="1"/>
</dbReference>
<keyword evidence="2" id="KW-0472">Membrane</keyword>
<dbReference type="InterPro" id="IPR056145">
    <property type="entry name" value="DUF7728"/>
</dbReference>
<evidence type="ECO:0000256" key="2">
    <source>
        <dbReference type="SAM" id="Phobius"/>
    </source>
</evidence>
<reference evidence="5 6" key="1">
    <citation type="submission" date="2013-03" db="EMBL/GenBank/DDBJ databases">
        <title>The Genome Sequence of Capronia epimyces CBS 606.96.</title>
        <authorList>
            <consortium name="The Broad Institute Genomics Platform"/>
            <person name="Cuomo C."/>
            <person name="de Hoog S."/>
            <person name="Gorbushina A."/>
            <person name="Walker B."/>
            <person name="Young S.K."/>
            <person name="Zeng Q."/>
            <person name="Gargeya S."/>
            <person name="Fitzgerald M."/>
            <person name="Haas B."/>
            <person name="Abouelleil A."/>
            <person name="Allen A.W."/>
            <person name="Alvarado L."/>
            <person name="Arachchi H.M."/>
            <person name="Berlin A.M."/>
            <person name="Chapman S.B."/>
            <person name="Gainer-Dewar J."/>
            <person name="Goldberg J."/>
            <person name="Griggs A."/>
            <person name="Gujja S."/>
            <person name="Hansen M."/>
            <person name="Howarth C."/>
            <person name="Imamovic A."/>
            <person name="Ireland A."/>
            <person name="Larimer J."/>
            <person name="McCowan C."/>
            <person name="Murphy C."/>
            <person name="Pearson M."/>
            <person name="Poon T.W."/>
            <person name="Priest M."/>
            <person name="Roberts A."/>
            <person name="Saif S."/>
            <person name="Shea T."/>
            <person name="Sisk P."/>
            <person name="Sykes S."/>
            <person name="Wortman J."/>
            <person name="Nusbaum C."/>
            <person name="Birren B."/>
        </authorList>
    </citation>
    <scope>NUCLEOTIDE SEQUENCE [LARGE SCALE GENOMIC DNA]</scope>
    <source>
        <strain evidence="5 6">CBS 606.96</strain>
    </source>
</reference>
<keyword evidence="3" id="KW-0732">Signal</keyword>
<dbReference type="PANTHER" id="PTHR40622:SF1">
    <property type="match status" value="1"/>
</dbReference>
<dbReference type="RefSeq" id="XP_007728449.1">
    <property type="nucleotide sequence ID" value="XM_007730259.1"/>
</dbReference>
<evidence type="ECO:0000313" key="5">
    <source>
        <dbReference type="EMBL" id="EXJ91559.1"/>
    </source>
</evidence>
<dbReference type="OrthoDB" id="5409353at2759"/>
<keyword evidence="2" id="KW-0812">Transmembrane</keyword>
<protein>
    <recommendedName>
        <fullName evidence="4">DUF7728 domain-containing protein</fullName>
    </recommendedName>
</protein>
<dbReference type="GeneID" id="19164249"/>
<evidence type="ECO:0000259" key="4">
    <source>
        <dbReference type="Pfam" id="PF24854"/>
    </source>
</evidence>
<dbReference type="Proteomes" id="UP000019478">
    <property type="component" value="Unassembled WGS sequence"/>
</dbReference>
<feature type="region of interest" description="Disordered" evidence="1">
    <location>
        <begin position="337"/>
        <end position="363"/>
    </location>
</feature>
<feature type="signal peptide" evidence="3">
    <location>
        <begin position="1"/>
        <end position="18"/>
    </location>
</feature>
<comment type="caution">
    <text evidence="5">The sequence shown here is derived from an EMBL/GenBank/DDBJ whole genome shotgun (WGS) entry which is preliminary data.</text>
</comment>